<gene>
    <name evidence="2" type="ORF">S06H3_63332</name>
</gene>
<name>X1QM72_9ZZZZ</name>
<keyword evidence="1" id="KW-0472">Membrane</keyword>
<protein>
    <submittedName>
        <fullName evidence="2">Uncharacterized protein</fullName>
    </submittedName>
</protein>
<dbReference type="AlphaFoldDB" id="X1QM72"/>
<keyword evidence="1" id="KW-1133">Transmembrane helix</keyword>
<keyword evidence="1" id="KW-0812">Transmembrane</keyword>
<feature type="transmembrane region" description="Helical" evidence="1">
    <location>
        <begin position="103"/>
        <end position="126"/>
    </location>
</feature>
<comment type="caution">
    <text evidence="2">The sequence shown here is derived from an EMBL/GenBank/DDBJ whole genome shotgun (WGS) entry which is preliminary data.</text>
</comment>
<feature type="non-terminal residue" evidence="2">
    <location>
        <position position="137"/>
    </location>
</feature>
<sequence>ISRQRFFMVENPGLSIATTLTSDWDIVLDAFIKDSRFKPLLDLLIEKHLGKAFGEVVASISNIKADLQPDIAANREVGVLMLEKELQDLKLRQSELEIERKNLFIYLAINVIVFVLIALFFLYRLVRLKINTNKSLS</sequence>
<dbReference type="EMBL" id="BARV01041986">
    <property type="protein sequence ID" value="GAI55891.1"/>
    <property type="molecule type" value="Genomic_DNA"/>
</dbReference>
<organism evidence="2">
    <name type="scientific">marine sediment metagenome</name>
    <dbReference type="NCBI Taxonomy" id="412755"/>
    <lineage>
        <taxon>unclassified sequences</taxon>
        <taxon>metagenomes</taxon>
        <taxon>ecological metagenomes</taxon>
    </lineage>
</organism>
<accession>X1QM72</accession>
<feature type="non-terminal residue" evidence="2">
    <location>
        <position position="1"/>
    </location>
</feature>
<proteinExistence type="predicted"/>
<evidence type="ECO:0000256" key="1">
    <source>
        <dbReference type="SAM" id="Phobius"/>
    </source>
</evidence>
<reference evidence="2" key="1">
    <citation type="journal article" date="2014" name="Front. Microbiol.">
        <title>High frequency of phylogenetically diverse reductive dehalogenase-homologous genes in deep subseafloor sedimentary metagenomes.</title>
        <authorList>
            <person name="Kawai M."/>
            <person name="Futagami T."/>
            <person name="Toyoda A."/>
            <person name="Takaki Y."/>
            <person name="Nishi S."/>
            <person name="Hori S."/>
            <person name="Arai W."/>
            <person name="Tsubouchi T."/>
            <person name="Morono Y."/>
            <person name="Uchiyama I."/>
            <person name="Ito T."/>
            <person name="Fujiyama A."/>
            <person name="Inagaki F."/>
            <person name="Takami H."/>
        </authorList>
    </citation>
    <scope>NUCLEOTIDE SEQUENCE</scope>
    <source>
        <strain evidence="2">Expedition CK06-06</strain>
    </source>
</reference>
<evidence type="ECO:0000313" key="2">
    <source>
        <dbReference type="EMBL" id="GAI55891.1"/>
    </source>
</evidence>